<reference evidence="1" key="1">
    <citation type="submission" date="2020-02" db="EMBL/GenBank/DDBJ databases">
        <authorList>
            <person name="Meier V. D."/>
        </authorList>
    </citation>
    <scope>NUCLEOTIDE SEQUENCE</scope>
    <source>
        <strain evidence="1">AVDCRST_MAG93</strain>
    </source>
</reference>
<organism evidence="1">
    <name type="scientific">uncultured Chloroflexia bacterium</name>
    <dbReference type="NCBI Taxonomy" id="1672391"/>
    <lineage>
        <taxon>Bacteria</taxon>
        <taxon>Bacillati</taxon>
        <taxon>Chloroflexota</taxon>
        <taxon>Chloroflexia</taxon>
        <taxon>environmental samples</taxon>
    </lineage>
</organism>
<accession>A0A6J4KET4</accession>
<protein>
    <submittedName>
        <fullName evidence="1">Uncharacterized protein</fullName>
    </submittedName>
</protein>
<sequence length="30" mass="3380">HMQAGSSDVVKHVVLDFLTRHNPQAEHTKP</sequence>
<name>A0A6J4KET4_9CHLR</name>
<feature type="non-terminal residue" evidence="1">
    <location>
        <position position="1"/>
    </location>
</feature>
<dbReference type="EMBL" id="CADCTR010001610">
    <property type="protein sequence ID" value="CAA9303941.1"/>
    <property type="molecule type" value="Genomic_DNA"/>
</dbReference>
<evidence type="ECO:0000313" key="1">
    <source>
        <dbReference type="EMBL" id="CAA9303941.1"/>
    </source>
</evidence>
<gene>
    <name evidence="1" type="ORF">AVDCRST_MAG93-4792</name>
</gene>
<proteinExistence type="predicted"/>
<dbReference type="AlphaFoldDB" id="A0A6J4KET4"/>